<name>A0A5N6KPZ8_9ROSI</name>
<sequence length="61" mass="6621">MGHGGRSNLFAGDLPLGDGRGKRVAVMDVLGGEGGRRGDGDGGRFSRGLHTPHEQWRHRWQ</sequence>
<protein>
    <submittedName>
        <fullName evidence="2">Uncharacterized protein</fullName>
    </submittedName>
</protein>
<accession>A0A5N6KPZ8</accession>
<gene>
    <name evidence="2" type="ORF">FH972_021545</name>
</gene>
<evidence type="ECO:0000256" key="1">
    <source>
        <dbReference type="SAM" id="MobiDB-lite"/>
    </source>
</evidence>
<feature type="region of interest" description="Disordered" evidence="1">
    <location>
        <begin position="1"/>
        <end position="20"/>
    </location>
</feature>
<feature type="region of interest" description="Disordered" evidence="1">
    <location>
        <begin position="30"/>
        <end position="61"/>
    </location>
</feature>
<dbReference type="EMBL" id="VIBQ01000009">
    <property type="protein sequence ID" value="KAB8337243.1"/>
    <property type="molecule type" value="Genomic_DNA"/>
</dbReference>
<dbReference type="Proteomes" id="UP000327013">
    <property type="component" value="Unassembled WGS sequence"/>
</dbReference>
<proteinExistence type="predicted"/>
<organism evidence="2 3">
    <name type="scientific">Carpinus fangiana</name>
    <dbReference type="NCBI Taxonomy" id="176857"/>
    <lineage>
        <taxon>Eukaryota</taxon>
        <taxon>Viridiplantae</taxon>
        <taxon>Streptophyta</taxon>
        <taxon>Embryophyta</taxon>
        <taxon>Tracheophyta</taxon>
        <taxon>Spermatophyta</taxon>
        <taxon>Magnoliopsida</taxon>
        <taxon>eudicotyledons</taxon>
        <taxon>Gunneridae</taxon>
        <taxon>Pentapetalae</taxon>
        <taxon>rosids</taxon>
        <taxon>fabids</taxon>
        <taxon>Fagales</taxon>
        <taxon>Betulaceae</taxon>
        <taxon>Carpinus</taxon>
    </lineage>
</organism>
<keyword evidence="3" id="KW-1185">Reference proteome</keyword>
<reference evidence="2 3" key="1">
    <citation type="submission" date="2019-06" db="EMBL/GenBank/DDBJ databases">
        <title>A chromosomal-level reference genome of Carpinus fangiana (Coryloideae, Betulaceae).</title>
        <authorList>
            <person name="Yang X."/>
            <person name="Wang Z."/>
            <person name="Zhang L."/>
            <person name="Hao G."/>
            <person name="Liu J."/>
            <person name="Yang Y."/>
        </authorList>
    </citation>
    <scope>NUCLEOTIDE SEQUENCE [LARGE SCALE GENOMIC DNA]</scope>
    <source>
        <strain evidence="2">Cfa_2016G</strain>
        <tissue evidence="2">Leaf</tissue>
    </source>
</reference>
<feature type="compositionally biased region" description="Basic and acidic residues" evidence="1">
    <location>
        <begin position="51"/>
        <end position="61"/>
    </location>
</feature>
<comment type="caution">
    <text evidence="2">The sequence shown here is derived from an EMBL/GenBank/DDBJ whole genome shotgun (WGS) entry which is preliminary data.</text>
</comment>
<evidence type="ECO:0000313" key="2">
    <source>
        <dbReference type="EMBL" id="KAB8337243.1"/>
    </source>
</evidence>
<feature type="compositionally biased region" description="Basic and acidic residues" evidence="1">
    <location>
        <begin position="34"/>
        <end position="44"/>
    </location>
</feature>
<dbReference type="AlphaFoldDB" id="A0A5N6KPZ8"/>
<evidence type="ECO:0000313" key="3">
    <source>
        <dbReference type="Proteomes" id="UP000327013"/>
    </source>
</evidence>